<sequence>MTDVRLNVSEEIGVARSGEVVVCGVPFTAAGLVSVLVDGAVVPSQELWRRAGWVGLAFPVSVGAQASAEVVVRPAGEAGPPPAVTLAAGVSGLSLTTGVVTAELGLAPFTVAVPALGVPAASVVLVDGDGVRHAAVVPVGGVTVTQAGPLLAEVELTGRYGSSWGFRARLTARAGAAAVDLCVGLVNDDDAAESEVAAWAVELDTGPVATAVTGVFGAAHRGAPPYAVQHRGEGHPRGIFATSQVVGGSDWRDASDPDYWTRWEWAELHGRQAVNWLVAQRPSGDDVTVAVHRFAENHPSDLAVSPSGVTVRFWPPDAGALRLTQGAAKTRQLRLTGGDDRRAGPVLDSPLVPSLAGPAVPGYLPYLPERYPNLESHIREELSGWYQSGQSLGFHDFGDSVQGITTGPRTGYSANNEHDALLALALHHLRSGERAYYDSAQAYADHLCDVDLIHHSAHPHEIGGLRAHGRAHVHYVSARTPEGPVRTSIDTGHLWTEGLVLFGLLSGETRYLDAARQVADCIVGLVDLGWTRPEPGPRNSGWPLMALTAVAGATGSPVYVDAAERTAKAAVAAQHPDGRWLMRLGLADDYCAWQNAVLLIGLARLQALSPSPEIGAAFEAGARALLTLGRNRDGSFVYLSRFDYRWANRSALIREALALAFDATGDDAYLRAGLAGGSRWYRPRGAAAALSNDVAEWRGHLPFLLRAHEAGLLTDLPDAG</sequence>
<dbReference type="STRING" id="561176.SAMN04488561_3113"/>
<keyword evidence="2" id="KW-1185">Reference proteome</keyword>
<dbReference type="OrthoDB" id="5165694at2"/>
<name>A0A1H5MES6_9ACTN</name>
<proteinExistence type="predicted"/>
<evidence type="ECO:0000313" key="1">
    <source>
        <dbReference type="EMBL" id="SEE87643.1"/>
    </source>
</evidence>
<dbReference type="SUPFAM" id="SSF48208">
    <property type="entry name" value="Six-hairpin glycosidases"/>
    <property type="match status" value="1"/>
</dbReference>
<evidence type="ECO:0000313" key="2">
    <source>
        <dbReference type="Proteomes" id="UP000181980"/>
    </source>
</evidence>
<protein>
    <submittedName>
        <fullName evidence="1">Uncharacterized protein</fullName>
    </submittedName>
</protein>
<dbReference type="InterPro" id="IPR008928">
    <property type="entry name" value="6-hairpin_glycosidase_sf"/>
</dbReference>
<reference evidence="2" key="1">
    <citation type="submission" date="2016-10" db="EMBL/GenBank/DDBJ databases">
        <authorList>
            <person name="Varghese N."/>
            <person name="Submissions S."/>
        </authorList>
    </citation>
    <scope>NUCLEOTIDE SEQUENCE [LARGE SCALE GENOMIC DNA]</scope>
    <source>
        <strain evidence="2">DSM 45237</strain>
    </source>
</reference>
<dbReference type="RefSeq" id="WP_069111809.1">
    <property type="nucleotide sequence ID" value="NZ_FNUC01000003.1"/>
</dbReference>
<organism evidence="1 2">
    <name type="scientific">Jiangella alba</name>
    <dbReference type="NCBI Taxonomy" id="561176"/>
    <lineage>
        <taxon>Bacteria</taxon>
        <taxon>Bacillati</taxon>
        <taxon>Actinomycetota</taxon>
        <taxon>Actinomycetes</taxon>
        <taxon>Jiangellales</taxon>
        <taxon>Jiangellaceae</taxon>
        <taxon>Jiangella</taxon>
    </lineage>
</organism>
<dbReference type="EMBL" id="FNUC01000003">
    <property type="protein sequence ID" value="SEE87643.1"/>
    <property type="molecule type" value="Genomic_DNA"/>
</dbReference>
<accession>A0A1H5MES6</accession>
<gene>
    <name evidence="1" type="ORF">SAMN04488561_3113</name>
</gene>
<dbReference type="GO" id="GO:0005975">
    <property type="term" value="P:carbohydrate metabolic process"/>
    <property type="evidence" value="ECO:0007669"/>
    <property type="project" value="InterPro"/>
</dbReference>
<dbReference type="AlphaFoldDB" id="A0A1H5MES6"/>
<dbReference type="Proteomes" id="UP000181980">
    <property type="component" value="Unassembled WGS sequence"/>
</dbReference>